<dbReference type="InterPro" id="IPR009057">
    <property type="entry name" value="Homeodomain-like_sf"/>
</dbReference>
<evidence type="ECO:0000313" key="5">
    <source>
        <dbReference type="EMBL" id="MBG0741455.1"/>
    </source>
</evidence>
<dbReference type="InterPro" id="IPR050900">
    <property type="entry name" value="Transposase_IS3/IS150/IS904"/>
</dbReference>
<reference evidence="5 6" key="1">
    <citation type="submission" date="2020-11" db="EMBL/GenBank/DDBJ databases">
        <title>Arthrobacter antarcticus sp. nov., isolated from Antarctic Soil.</title>
        <authorList>
            <person name="Li J."/>
        </authorList>
    </citation>
    <scope>NUCLEOTIDE SEQUENCE [LARGE SCALE GENOMIC DNA]</scope>
    <source>
        <strain evidence="5 6">Z1-20</strain>
    </source>
</reference>
<dbReference type="EMBL" id="JADNYM010000031">
    <property type="protein sequence ID" value="MBG0741455.1"/>
    <property type="molecule type" value="Genomic_DNA"/>
</dbReference>
<dbReference type="Proteomes" id="UP000655366">
    <property type="component" value="Unassembled WGS sequence"/>
</dbReference>
<keyword evidence="3" id="KW-0472">Membrane</keyword>
<dbReference type="GO" id="GO:0006313">
    <property type="term" value="P:DNA transposition"/>
    <property type="evidence" value="ECO:0007669"/>
    <property type="project" value="InterPro"/>
</dbReference>
<name>A0A931CS60_9MICC</name>
<dbReference type="RefSeq" id="WP_196398392.1">
    <property type="nucleotide sequence ID" value="NZ_JADNYM010000031.1"/>
</dbReference>
<dbReference type="SUPFAM" id="SSF46689">
    <property type="entry name" value="Homeodomain-like"/>
    <property type="match status" value="1"/>
</dbReference>
<dbReference type="NCBIfam" id="NF033516">
    <property type="entry name" value="transpos_IS3"/>
    <property type="match status" value="1"/>
</dbReference>
<dbReference type="InterPro" id="IPR036397">
    <property type="entry name" value="RNaseH_sf"/>
</dbReference>
<dbReference type="GO" id="GO:0015074">
    <property type="term" value="P:DNA integration"/>
    <property type="evidence" value="ECO:0007669"/>
    <property type="project" value="InterPro"/>
</dbReference>
<sequence length="402" mass="45040">MTDRKKYTQQFKDDAVELVISSGRPIAQVCTDIGVNEGTLGNWVRLYRADHPDRFGAEEKASVSWEEHQKALAEIAKLKQDVDFLGKSQRLLCSEATVEDFYEFIEAEKANYPIARLCRVLKVSRASFYRWRRPKGPSPRQVRHDKLVGEVTGLFKKEEGRAGRDQLTLMLNNNGVDVSAPTVGAIMREHGLRAARTRAWKKTTEQDPQAKTAHIKNHMLDGHGKRDFTSTVPGTRLCGDITYLRTGEGWLYLATVIDLCTGMVIGWSMAAHMRASLCTDALAMARDHGRLACDGAIFNSDRGSQYTSGEFQQWCAGNSVTQSMGAVGVCWDNAVAENFFSHLKTEFYHHQTFASRLAARTAVMDYIEAWYNRRRPNRRAGGIPPATALANHQARDREPVAA</sequence>
<dbReference type="Gene3D" id="3.30.420.10">
    <property type="entry name" value="Ribonuclease H-like superfamily/Ribonuclease H"/>
    <property type="match status" value="1"/>
</dbReference>
<dbReference type="Pfam" id="PF00665">
    <property type="entry name" value="rve"/>
    <property type="match status" value="1"/>
</dbReference>
<dbReference type="GO" id="GO:0004803">
    <property type="term" value="F:transposase activity"/>
    <property type="evidence" value="ECO:0007669"/>
    <property type="project" value="InterPro"/>
</dbReference>
<accession>A0A931CS60</accession>
<dbReference type="Gene3D" id="1.10.10.60">
    <property type="entry name" value="Homeodomain-like"/>
    <property type="match status" value="1"/>
</dbReference>
<dbReference type="PANTHER" id="PTHR46889">
    <property type="entry name" value="TRANSPOSASE INSF FOR INSERTION SEQUENCE IS3B-RELATED"/>
    <property type="match status" value="1"/>
</dbReference>
<evidence type="ECO:0000256" key="3">
    <source>
        <dbReference type="SAM" id="Phobius"/>
    </source>
</evidence>
<keyword evidence="6" id="KW-1185">Reference proteome</keyword>
<comment type="function">
    <text evidence="1">Involved in the transposition of the insertion sequence.</text>
</comment>
<dbReference type="InterPro" id="IPR012337">
    <property type="entry name" value="RNaseH-like_sf"/>
</dbReference>
<dbReference type="Pfam" id="PF01527">
    <property type="entry name" value="HTH_Tnp_1"/>
    <property type="match status" value="1"/>
</dbReference>
<dbReference type="Pfam" id="PF13333">
    <property type="entry name" value="rve_2"/>
    <property type="match status" value="1"/>
</dbReference>
<feature type="region of interest" description="Disordered" evidence="2">
    <location>
        <begin position="381"/>
        <end position="402"/>
    </location>
</feature>
<feature type="transmembrane region" description="Helical" evidence="3">
    <location>
        <begin position="250"/>
        <end position="270"/>
    </location>
</feature>
<dbReference type="SUPFAM" id="SSF53098">
    <property type="entry name" value="Ribonuclease H-like"/>
    <property type="match status" value="1"/>
</dbReference>
<evidence type="ECO:0000256" key="2">
    <source>
        <dbReference type="SAM" id="MobiDB-lite"/>
    </source>
</evidence>
<keyword evidence="3" id="KW-1133">Transmembrane helix</keyword>
<proteinExistence type="predicted"/>
<organism evidence="5 6">
    <name type="scientific">Arthrobacter terrae</name>
    <dbReference type="NCBI Taxonomy" id="2935737"/>
    <lineage>
        <taxon>Bacteria</taxon>
        <taxon>Bacillati</taxon>
        <taxon>Actinomycetota</taxon>
        <taxon>Actinomycetes</taxon>
        <taxon>Micrococcales</taxon>
        <taxon>Micrococcaceae</taxon>
        <taxon>Arthrobacter</taxon>
    </lineage>
</organism>
<dbReference type="GO" id="GO:0003677">
    <property type="term" value="F:DNA binding"/>
    <property type="evidence" value="ECO:0007669"/>
    <property type="project" value="InterPro"/>
</dbReference>
<dbReference type="InterPro" id="IPR002514">
    <property type="entry name" value="Transposase_8"/>
</dbReference>
<dbReference type="PANTHER" id="PTHR46889:SF4">
    <property type="entry name" value="TRANSPOSASE INSO FOR INSERTION SEQUENCE ELEMENT IS911B-RELATED"/>
    <property type="match status" value="1"/>
</dbReference>
<evidence type="ECO:0000313" key="6">
    <source>
        <dbReference type="Proteomes" id="UP000655366"/>
    </source>
</evidence>
<protein>
    <submittedName>
        <fullName evidence="5">IS3 family transposase</fullName>
    </submittedName>
</protein>
<dbReference type="InterPro" id="IPR025948">
    <property type="entry name" value="HTH-like_dom"/>
</dbReference>
<dbReference type="InterPro" id="IPR048020">
    <property type="entry name" value="Transpos_IS3"/>
</dbReference>
<dbReference type="InterPro" id="IPR001584">
    <property type="entry name" value="Integrase_cat-core"/>
</dbReference>
<keyword evidence="3" id="KW-0812">Transmembrane</keyword>
<comment type="caution">
    <text evidence="5">The sequence shown here is derived from an EMBL/GenBank/DDBJ whole genome shotgun (WGS) entry which is preliminary data.</text>
</comment>
<evidence type="ECO:0000259" key="4">
    <source>
        <dbReference type="PROSITE" id="PS50994"/>
    </source>
</evidence>
<feature type="compositionally biased region" description="Basic and acidic residues" evidence="2">
    <location>
        <begin position="393"/>
        <end position="402"/>
    </location>
</feature>
<feature type="domain" description="Integrase catalytic" evidence="4">
    <location>
        <begin position="229"/>
        <end position="393"/>
    </location>
</feature>
<dbReference type="AlphaFoldDB" id="A0A931CS60"/>
<dbReference type="PROSITE" id="PS50994">
    <property type="entry name" value="INTEGRASE"/>
    <property type="match status" value="1"/>
</dbReference>
<dbReference type="Pfam" id="PF13276">
    <property type="entry name" value="HTH_21"/>
    <property type="match status" value="1"/>
</dbReference>
<evidence type="ECO:0000256" key="1">
    <source>
        <dbReference type="ARBA" id="ARBA00002286"/>
    </source>
</evidence>
<gene>
    <name evidence="5" type="ORF">IV500_18995</name>
</gene>